<evidence type="ECO:0000313" key="2">
    <source>
        <dbReference type="EMBL" id="KAJ8721638.1"/>
    </source>
</evidence>
<proteinExistence type="predicted"/>
<accession>A0AAD7YN88</accession>
<protein>
    <submittedName>
        <fullName evidence="2">Uncharacterized protein</fullName>
    </submittedName>
</protein>
<keyword evidence="3" id="KW-1185">Reference proteome</keyword>
<dbReference type="AlphaFoldDB" id="A0AAD7YN88"/>
<organism evidence="2 3">
    <name type="scientific">Mythimna separata</name>
    <name type="common">Oriental armyworm</name>
    <name type="synonym">Pseudaletia separata</name>
    <dbReference type="NCBI Taxonomy" id="271217"/>
    <lineage>
        <taxon>Eukaryota</taxon>
        <taxon>Metazoa</taxon>
        <taxon>Ecdysozoa</taxon>
        <taxon>Arthropoda</taxon>
        <taxon>Hexapoda</taxon>
        <taxon>Insecta</taxon>
        <taxon>Pterygota</taxon>
        <taxon>Neoptera</taxon>
        <taxon>Endopterygota</taxon>
        <taxon>Lepidoptera</taxon>
        <taxon>Glossata</taxon>
        <taxon>Ditrysia</taxon>
        <taxon>Noctuoidea</taxon>
        <taxon>Noctuidae</taxon>
        <taxon>Noctuinae</taxon>
        <taxon>Hadenini</taxon>
        <taxon>Mythimna</taxon>
    </lineage>
</organism>
<dbReference type="EMBL" id="JARGEI010000022">
    <property type="protein sequence ID" value="KAJ8711523.1"/>
    <property type="molecule type" value="Genomic_DNA"/>
</dbReference>
<gene>
    <name evidence="2" type="ORF">PYW07_002413</name>
    <name evidence="1" type="ORF">PYW07_008765</name>
</gene>
<sequence length="100" mass="10659">MHTASAAAEDACSKKRLKYASLVQLYNFVPVAVETLGSWSTEAKCFVGDLGRRLGEATGDSRSRSFLVQRMAIAIQRGNAASVMGTFAPGTIRGGLFNDT</sequence>
<evidence type="ECO:0000313" key="1">
    <source>
        <dbReference type="EMBL" id="KAJ8711523.1"/>
    </source>
</evidence>
<comment type="caution">
    <text evidence="2">The sequence shown here is derived from an EMBL/GenBank/DDBJ whole genome shotgun (WGS) entry which is preliminary data.</text>
</comment>
<reference evidence="2" key="1">
    <citation type="submission" date="2023-03" db="EMBL/GenBank/DDBJ databases">
        <title>Chromosome-level genomes of two armyworms, Mythimna separata and Mythimna loreyi, provide insights into the biosynthesis and reception of sex pheromones.</title>
        <authorList>
            <person name="Zhao H."/>
        </authorList>
    </citation>
    <scope>NUCLEOTIDE SEQUENCE</scope>
    <source>
        <strain evidence="2">BeijingLab</strain>
        <tissue evidence="2">Pupa</tissue>
    </source>
</reference>
<dbReference type="Proteomes" id="UP001231518">
    <property type="component" value="Chromosome 12"/>
</dbReference>
<evidence type="ECO:0000313" key="3">
    <source>
        <dbReference type="Proteomes" id="UP001231518"/>
    </source>
</evidence>
<name>A0AAD7YN88_MYTSE</name>
<dbReference type="Proteomes" id="UP001231518">
    <property type="component" value="Chromosome 21"/>
</dbReference>
<dbReference type="EMBL" id="JARGEI010000013">
    <property type="protein sequence ID" value="KAJ8721638.1"/>
    <property type="molecule type" value="Genomic_DNA"/>
</dbReference>